<keyword evidence="1" id="KW-0812">Transmembrane</keyword>
<dbReference type="PANTHER" id="PTHR34144">
    <property type="entry name" value="CHROMOSOME 8, WHOLE GENOME SHOTGUN SEQUENCE"/>
    <property type="match status" value="1"/>
</dbReference>
<gene>
    <name evidence="2" type="ORF">Dda_5328</name>
</gene>
<evidence type="ECO:0000313" key="3">
    <source>
        <dbReference type="Proteomes" id="UP001221413"/>
    </source>
</evidence>
<feature type="transmembrane region" description="Helical" evidence="1">
    <location>
        <begin position="110"/>
        <end position="130"/>
    </location>
</feature>
<reference evidence="2" key="1">
    <citation type="submission" date="2023-01" db="EMBL/GenBank/DDBJ databases">
        <title>The chitinases involved in constricting ring structure development in the nematode-trapping fungus Drechslerella dactyloides.</title>
        <authorList>
            <person name="Wang R."/>
            <person name="Zhang L."/>
            <person name="Tang P."/>
            <person name="Li S."/>
            <person name="Liang L."/>
        </authorList>
    </citation>
    <scope>NUCLEOTIDE SEQUENCE</scope>
    <source>
        <strain evidence="2">YMF1.00031</strain>
    </source>
</reference>
<evidence type="ECO:0008006" key="4">
    <source>
        <dbReference type="Google" id="ProtNLM"/>
    </source>
</evidence>
<keyword evidence="1" id="KW-0472">Membrane</keyword>
<protein>
    <recommendedName>
        <fullName evidence="4">Glycosyltransferase family 69 protein</fullName>
    </recommendedName>
</protein>
<dbReference type="Pfam" id="PF11735">
    <property type="entry name" value="CAP59_mtransfer"/>
    <property type="match status" value="1"/>
</dbReference>
<feature type="transmembrane region" description="Helical" evidence="1">
    <location>
        <begin position="21"/>
        <end position="43"/>
    </location>
</feature>
<dbReference type="Proteomes" id="UP001221413">
    <property type="component" value="Unassembled WGS sequence"/>
</dbReference>
<keyword evidence="3" id="KW-1185">Reference proteome</keyword>
<dbReference type="PANTHER" id="PTHR34144:SF7">
    <property type="entry name" value="EXPORT PROTEIN (CAP59), PUTATIVE (AFU_ORTHOLOGUE AFUA_7G05020)-RELATED"/>
    <property type="match status" value="1"/>
</dbReference>
<accession>A0AAD6NIQ0</accession>
<dbReference type="EMBL" id="JAQGDS010000006">
    <property type="protein sequence ID" value="KAJ6259690.1"/>
    <property type="molecule type" value="Genomic_DNA"/>
</dbReference>
<keyword evidence="1" id="KW-1133">Transmembrane helix</keyword>
<proteinExistence type="predicted"/>
<evidence type="ECO:0000256" key="1">
    <source>
        <dbReference type="SAM" id="Phobius"/>
    </source>
</evidence>
<dbReference type="InterPro" id="IPR021047">
    <property type="entry name" value="Mannosyltransferase_CMT1"/>
</dbReference>
<sequence length="383" mass="43506">MSSSFWVPNASAIRRWWIYSRLLLGSYHEYAILILPPALYFRLSHPIFTHNSATLSLYLTVVLVLLPVKTAGALWSLVTGSGGNHGRHRSRYSQTLLATPSKKEASWRTVWIISGLFVIWTYTYGIGSPFPEASELLRNSVLLEHKKSNASYFIAASFWNNEPILDHWTHEMELLIEALGRNNVYLSLTENDSEDNTASMLLHFGRVLTKKGIPHSLNITRELRGYPSNMPWHDIPHRMSYMANLRNGALQPLYENPTPFQTLVLLNDVVYHHTDVLKLIIASKSKTMACSIDMDGATLYDQWVLRDSCGRSTSGFWPFFLDAEDRDAVRRGGVLNVGTCWNGIVVLDADPFLNASLRRGEWNGGTHLARLMDALEDVYRLFF</sequence>
<dbReference type="AlphaFoldDB" id="A0AAD6NIQ0"/>
<organism evidence="2 3">
    <name type="scientific">Drechslerella dactyloides</name>
    <name type="common">Nematode-trapping fungus</name>
    <name type="synonym">Arthrobotrys dactyloides</name>
    <dbReference type="NCBI Taxonomy" id="74499"/>
    <lineage>
        <taxon>Eukaryota</taxon>
        <taxon>Fungi</taxon>
        <taxon>Dikarya</taxon>
        <taxon>Ascomycota</taxon>
        <taxon>Pezizomycotina</taxon>
        <taxon>Orbiliomycetes</taxon>
        <taxon>Orbiliales</taxon>
        <taxon>Orbiliaceae</taxon>
        <taxon>Drechslerella</taxon>
    </lineage>
</organism>
<name>A0AAD6NIQ0_DREDA</name>
<feature type="transmembrane region" description="Helical" evidence="1">
    <location>
        <begin position="55"/>
        <end position="78"/>
    </location>
</feature>
<evidence type="ECO:0000313" key="2">
    <source>
        <dbReference type="EMBL" id="KAJ6259690.1"/>
    </source>
</evidence>
<comment type="caution">
    <text evidence="2">The sequence shown here is derived from an EMBL/GenBank/DDBJ whole genome shotgun (WGS) entry which is preliminary data.</text>
</comment>